<dbReference type="PANTHER" id="PTHR43798">
    <property type="entry name" value="MONOACYLGLYCEROL LIPASE"/>
    <property type="match status" value="1"/>
</dbReference>
<dbReference type="Proteomes" id="UP001212821">
    <property type="component" value="Chromosome"/>
</dbReference>
<name>A0ABY7Q5U4_9ACTN</name>
<dbReference type="SUPFAM" id="SSF53474">
    <property type="entry name" value="alpha/beta-Hydrolases"/>
    <property type="match status" value="1"/>
</dbReference>
<dbReference type="Gene3D" id="3.40.50.1820">
    <property type="entry name" value="alpha/beta hydrolase"/>
    <property type="match status" value="1"/>
</dbReference>
<evidence type="ECO:0000313" key="2">
    <source>
        <dbReference type="EMBL" id="WBP87621.1"/>
    </source>
</evidence>
<keyword evidence="3" id="KW-1185">Reference proteome</keyword>
<organism evidence="2 3">
    <name type="scientific">Kitasatospora cathayae</name>
    <dbReference type="NCBI Taxonomy" id="3004092"/>
    <lineage>
        <taxon>Bacteria</taxon>
        <taxon>Bacillati</taxon>
        <taxon>Actinomycetota</taxon>
        <taxon>Actinomycetes</taxon>
        <taxon>Kitasatosporales</taxon>
        <taxon>Streptomycetaceae</taxon>
        <taxon>Kitasatospora</taxon>
    </lineage>
</organism>
<evidence type="ECO:0000259" key="1">
    <source>
        <dbReference type="Pfam" id="PF12697"/>
    </source>
</evidence>
<dbReference type="GO" id="GO:0016787">
    <property type="term" value="F:hydrolase activity"/>
    <property type="evidence" value="ECO:0007669"/>
    <property type="project" value="UniProtKB-KW"/>
</dbReference>
<dbReference type="EMBL" id="CP115450">
    <property type="protein sequence ID" value="WBP87621.1"/>
    <property type="molecule type" value="Genomic_DNA"/>
</dbReference>
<feature type="domain" description="AB hydrolase-1" evidence="1">
    <location>
        <begin position="16"/>
        <end position="250"/>
    </location>
</feature>
<dbReference type="InterPro" id="IPR029058">
    <property type="entry name" value="AB_hydrolase_fold"/>
</dbReference>
<protein>
    <submittedName>
        <fullName evidence="2">Alpha/beta hydrolase</fullName>
    </submittedName>
</protein>
<dbReference type="InterPro" id="IPR000073">
    <property type="entry name" value="AB_hydrolase_1"/>
</dbReference>
<sequence length="257" mass="27966">MPEGLHLHRTGSGPAVLWIHGYTMDSTTWQPLWDRLPGYTHIGVDLPGHGGSAPLSPGLTLPALAGQLADVLKETGARSVVALSFGSMSALQLAIQEPSSLDRLVLAAPTLAGTPNEDSARVRYQQLAMLYRMVGPGEQLADLWMQSPPDIFTGTQRHPALRAALREVVARHSWAELGNRAMDTLTAHRHTPEDLRRITARALVVLGDEDMPAFVRNAELLRDTVPDCRLETLKETGHLPLLERPEACAELIAAHLS</sequence>
<dbReference type="Pfam" id="PF12697">
    <property type="entry name" value="Abhydrolase_6"/>
    <property type="match status" value="1"/>
</dbReference>
<evidence type="ECO:0000313" key="3">
    <source>
        <dbReference type="Proteomes" id="UP001212821"/>
    </source>
</evidence>
<reference evidence="3" key="1">
    <citation type="submission" date="2022-12" db="EMBL/GenBank/DDBJ databases">
        <authorList>
            <person name="Mo P."/>
        </authorList>
    </citation>
    <scope>NUCLEOTIDE SEQUENCE [LARGE SCALE GENOMIC DNA]</scope>
    <source>
        <strain evidence="3">HUAS 3-15</strain>
    </source>
</reference>
<dbReference type="InterPro" id="IPR050266">
    <property type="entry name" value="AB_hydrolase_sf"/>
</dbReference>
<keyword evidence="2" id="KW-0378">Hydrolase</keyword>
<dbReference type="RefSeq" id="WP_270145221.1">
    <property type="nucleotide sequence ID" value="NZ_CP115450.1"/>
</dbReference>
<proteinExistence type="predicted"/>
<accession>A0ABY7Q5U4</accession>
<gene>
    <name evidence="2" type="ORF">O1G21_18415</name>
</gene>